<comment type="caution">
    <text evidence="2">The sequence shown here is derived from an EMBL/GenBank/DDBJ whole genome shotgun (WGS) entry which is preliminary data.</text>
</comment>
<evidence type="ECO:0000259" key="1">
    <source>
        <dbReference type="Pfam" id="PF01926"/>
    </source>
</evidence>
<organism evidence="2 3">
    <name type="scientific">Planktothrix mougeotii LEGE 06226</name>
    <dbReference type="NCBI Taxonomy" id="1828728"/>
    <lineage>
        <taxon>Bacteria</taxon>
        <taxon>Bacillati</taxon>
        <taxon>Cyanobacteriota</taxon>
        <taxon>Cyanophyceae</taxon>
        <taxon>Oscillatoriophycideae</taxon>
        <taxon>Oscillatoriales</taxon>
        <taxon>Microcoleaceae</taxon>
        <taxon>Planktothrix</taxon>
    </lineage>
</organism>
<protein>
    <submittedName>
        <fullName evidence="2">50S ribosome-binding GTPase</fullName>
    </submittedName>
</protein>
<dbReference type="SUPFAM" id="SSF52540">
    <property type="entry name" value="P-loop containing nucleoside triphosphate hydrolases"/>
    <property type="match status" value="1"/>
</dbReference>
<name>A0ABR9UGJ7_9CYAN</name>
<keyword evidence="3" id="KW-1185">Reference proteome</keyword>
<dbReference type="EMBL" id="JADEWU010000051">
    <property type="protein sequence ID" value="MBE9145234.1"/>
    <property type="molecule type" value="Genomic_DNA"/>
</dbReference>
<dbReference type="Proteomes" id="UP000640725">
    <property type="component" value="Unassembled WGS sequence"/>
</dbReference>
<reference evidence="2 3" key="1">
    <citation type="submission" date="2020-10" db="EMBL/GenBank/DDBJ databases">
        <authorList>
            <person name="Castelo-Branco R."/>
            <person name="Eusebio N."/>
            <person name="Adriana R."/>
            <person name="Vieira A."/>
            <person name="Brugerolle De Fraissinette N."/>
            <person name="Rezende De Castro R."/>
            <person name="Schneider M.P."/>
            <person name="Vasconcelos V."/>
            <person name="Leao P.N."/>
        </authorList>
    </citation>
    <scope>NUCLEOTIDE SEQUENCE [LARGE SCALE GENOMIC DNA]</scope>
    <source>
        <strain evidence="2 3">LEGE 06226</strain>
    </source>
</reference>
<dbReference type="Gene3D" id="3.40.50.300">
    <property type="entry name" value="P-loop containing nucleotide triphosphate hydrolases"/>
    <property type="match status" value="1"/>
</dbReference>
<dbReference type="Pfam" id="PF01926">
    <property type="entry name" value="MMR_HSR1"/>
    <property type="match status" value="1"/>
</dbReference>
<evidence type="ECO:0000313" key="3">
    <source>
        <dbReference type="Proteomes" id="UP000640725"/>
    </source>
</evidence>
<dbReference type="InterPro" id="IPR027417">
    <property type="entry name" value="P-loop_NTPase"/>
</dbReference>
<sequence>MISIQANKGVALLKPDELTVLFFGKTGVGKSSTLNSMFGLNWATDNAVACTKEPQIAYLDRSHYAGFPYQQVRVVDMPGIGESLTDDETYMPHYEEWIPQTHSLVWVTQADTRAYKRDEIFLTKFLPLFQPSLFLIVALNKIDCLGVDEDEKPFNLERGEPSEAQLNRIFEKIEDVYHIFQGVLNGKVSFEKKQIIPHTSVYGWGLDNLKTKIFARG</sequence>
<gene>
    <name evidence="2" type="ORF">IQ236_18715</name>
</gene>
<accession>A0ABR9UGJ7</accession>
<dbReference type="InterPro" id="IPR006073">
    <property type="entry name" value="GTP-bd"/>
</dbReference>
<feature type="domain" description="G" evidence="1">
    <location>
        <begin position="20"/>
        <end position="126"/>
    </location>
</feature>
<evidence type="ECO:0000313" key="2">
    <source>
        <dbReference type="EMBL" id="MBE9145234.1"/>
    </source>
</evidence>
<proteinExistence type="predicted"/>